<dbReference type="InterPro" id="IPR013783">
    <property type="entry name" value="Ig-like_fold"/>
</dbReference>
<name>A0ABT3GLU4_9BACT</name>
<dbReference type="PROSITE" id="PS50012">
    <property type="entry name" value="RCC1_3"/>
    <property type="match status" value="6"/>
</dbReference>
<reference evidence="4 5" key="1">
    <citation type="submission" date="2022-10" db="EMBL/GenBank/DDBJ databases">
        <title>Luteolibacter arcticus strain CCTCC AB 2014275, whole genome shotgun sequencing project.</title>
        <authorList>
            <person name="Zhao G."/>
            <person name="Shen L."/>
        </authorList>
    </citation>
    <scope>NUCLEOTIDE SEQUENCE [LARGE SCALE GENOMIC DNA]</scope>
    <source>
        <strain evidence="4 5">CCTCC AB 2014275</strain>
    </source>
</reference>
<dbReference type="EMBL" id="JAPDDT010000008">
    <property type="protein sequence ID" value="MCW1924480.1"/>
    <property type="molecule type" value="Genomic_DNA"/>
</dbReference>
<keyword evidence="1" id="KW-0677">Repeat</keyword>
<dbReference type="Proteomes" id="UP001320876">
    <property type="component" value="Unassembled WGS sequence"/>
</dbReference>
<evidence type="ECO:0000313" key="5">
    <source>
        <dbReference type="Proteomes" id="UP001320876"/>
    </source>
</evidence>
<gene>
    <name evidence="4" type="ORF">OKA05_18075</name>
</gene>
<evidence type="ECO:0000256" key="2">
    <source>
        <dbReference type="SAM" id="MobiDB-lite"/>
    </source>
</evidence>
<dbReference type="Gene3D" id="2.130.10.30">
    <property type="entry name" value="Regulator of chromosome condensation 1/beta-lactamase-inhibitor protein II"/>
    <property type="match status" value="2"/>
</dbReference>
<dbReference type="PANTHER" id="PTHR22870:SF408">
    <property type="entry name" value="OS09G0560450 PROTEIN"/>
    <property type="match status" value="1"/>
</dbReference>
<dbReference type="SUPFAM" id="SSF49899">
    <property type="entry name" value="Concanavalin A-like lectins/glucanases"/>
    <property type="match status" value="1"/>
</dbReference>
<dbReference type="Gene3D" id="2.60.40.10">
    <property type="entry name" value="Immunoglobulins"/>
    <property type="match status" value="1"/>
</dbReference>
<keyword evidence="5" id="KW-1185">Reference proteome</keyword>
<dbReference type="InterPro" id="IPR051210">
    <property type="entry name" value="Ub_ligase/GEF_domain"/>
</dbReference>
<dbReference type="Pfam" id="PF13540">
    <property type="entry name" value="RCC1_2"/>
    <property type="match status" value="2"/>
</dbReference>
<dbReference type="PANTHER" id="PTHR22870">
    <property type="entry name" value="REGULATOR OF CHROMOSOME CONDENSATION"/>
    <property type="match status" value="1"/>
</dbReference>
<proteinExistence type="predicted"/>
<dbReference type="Pfam" id="PF13290">
    <property type="entry name" value="CHB_HEX_C_1"/>
    <property type="match status" value="1"/>
</dbReference>
<dbReference type="InterPro" id="IPR013320">
    <property type="entry name" value="ConA-like_dom_sf"/>
</dbReference>
<feature type="region of interest" description="Disordered" evidence="2">
    <location>
        <begin position="616"/>
        <end position="656"/>
    </location>
</feature>
<dbReference type="InterPro" id="IPR059177">
    <property type="entry name" value="GH29D-like_dom"/>
</dbReference>
<evidence type="ECO:0000313" key="4">
    <source>
        <dbReference type="EMBL" id="MCW1924480.1"/>
    </source>
</evidence>
<dbReference type="Pfam" id="PF00415">
    <property type="entry name" value="RCC1"/>
    <property type="match status" value="2"/>
</dbReference>
<feature type="domain" description="GH29D-like beta-sandwich" evidence="3">
    <location>
        <begin position="36"/>
        <end position="93"/>
    </location>
</feature>
<sequence>MKRRPFTLPGSIALIVAAQCVSSVSWGEIEAPVFSPSPGDFSVGLDVAITAPTPGSEVHYTLNGAEPTRFDPVIVSGSAIRISRTSNLKAKAWVGVDPSNVSESTFRITGSISCGYQHGLAMSVAGRLWSWGEQGSGRLGNANTASADVVSPAQVLLNQTPVYFDMGSRIAAGYDHSVALDQQGNVWAFGENGDGQLGNNATADSGLPVRVLESTTAGDYLEGCVGIDVGQIFSVALLSSGIPVAWGSQASGRLGNGVTSSNARKYAAVVMNGDVAGYPALSGIRQVDAGYGHAMAREPNAVEAAGGLGRVWVWGRNHVGQLGRGDTNQISRAYPMLLAANTVLTDAIDASGGGAHTSVVRWKDGDSNLEGTVWSCGSREFGRLGNGSTSSGDVLYPVKAKKVGNTDLTGVVQVSAGPSHTLAVDRQGHVWAWGNNQYGQLGDGTITHSGYALMVKNTAGTGVLENIVMVSAGGESTSGRSMALAADGTIYVWGRNDDGQLGNGQTANATTLPMAHTHNNVSEGAPSLAMEVEVTAPNSPGKAVVDFAPAHSAPGGVGNIDHVVAYLDGAVAGTLSGPPWTVSVDSLGYGSHQVYGIATDNEGNTAMSPSVRFTIGDLTGDPSMDEDGDGLTNARELQLNSDPNDDDSDDDGMEDGFEEAYFTPQAIMDPGTQLPQYGPAGNLDGDSMNNLDECDAGTLPNNYNEQFSITTAQARWFGVKGTYYQLQWAPFLFGPWKGFEPFRVGANAWIEIKMDDLYYTRTGYWRMEYFSLHDDVTWDDDWDGDGMETWWEIDHGFAYGPPDGLTTINGAGGDPDGDGLTNIQEWNLRAQGFSPRMRDSDGDGYSDSIALGLAGYWKLDDGSGVNAIDSSGLYRNALLVPAPGNGGAPDLSTEVGMRSGALSFVASDDAHLSIPDGSLTPVLDGTTDATVSLWFTSTAPISAGYSRALLSATGAGNLPTWTITLERLVGGQLLLKSTAPGGSGEWPLAWPVDAASGDWHHVVVVRHAGGYRARLDGISLDDASVTTALGALDVTSLCLGRAHDGAGSFIAGSGWLGAMDEVRIYRRAIESAYLNDLFAPNDSDRDGLPDLWENKWFGNLSQTGSDDSDLDGVNNFAEFMAGSPPGDFYNGQIPTVTVIEGAPQEVVRGDVSRKIVFEVTVPSKTHPYPARDRVAGAPVSLKALAVTANVKPGRLSEDPEGADSTSRKILTTGSDGRVTVYFIAPR</sequence>
<organism evidence="4 5">
    <name type="scientific">Luteolibacter arcticus</name>
    <dbReference type="NCBI Taxonomy" id="1581411"/>
    <lineage>
        <taxon>Bacteria</taxon>
        <taxon>Pseudomonadati</taxon>
        <taxon>Verrucomicrobiota</taxon>
        <taxon>Verrucomicrobiia</taxon>
        <taxon>Verrucomicrobiales</taxon>
        <taxon>Verrucomicrobiaceae</taxon>
        <taxon>Luteolibacter</taxon>
    </lineage>
</organism>
<dbReference type="PROSITE" id="PS00626">
    <property type="entry name" value="RCC1_2"/>
    <property type="match status" value="3"/>
</dbReference>
<dbReference type="Gene3D" id="2.60.120.200">
    <property type="match status" value="1"/>
</dbReference>
<accession>A0ABT3GLU4</accession>
<dbReference type="PRINTS" id="PR00633">
    <property type="entry name" value="RCCNDNSATION"/>
</dbReference>
<protein>
    <submittedName>
        <fullName evidence="4">Chitobiase/beta-hexosaminidase C-terminal domain-containing protein</fullName>
    </submittedName>
</protein>
<evidence type="ECO:0000256" key="1">
    <source>
        <dbReference type="ARBA" id="ARBA00022737"/>
    </source>
</evidence>
<dbReference type="SUPFAM" id="SSF50985">
    <property type="entry name" value="RCC1/BLIP-II"/>
    <property type="match status" value="2"/>
</dbReference>
<dbReference type="InterPro" id="IPR009091">
    <property type="entry name" value="RCC1/BLIP-II"/>
</dbReference>
<feature type="compositionally biased region" description="Acidic residues" evidence="2">
    <location>
        <begin position="643"/>
        <end position="656"/>
    </location>
</feature>
<evidence type="ECO:0000259" key="3">
    <source>
        <dbReference type="Pfam" id="PF13290"/>
    </source>
</evidence>
<dbReference type="Pfam" id="PF13385">
    <property type="entry name" value="Laminin_G_3"/>
    <property type="match status" value="1"/>
</dbReference>
<dbReference type="InterPro" id="IPR000408">
    <property type="entry name" value="Reg_chr_condens"/>
</dbReference>
<comment type="caution">
    <text evidence="4">The sequence shown here is derived from an EMBL/GenBank/DDBJ whole genome shotgun (WGS) entry which is preliminary data.</text>
</comment>
<dbReference type="RefSeq" id="WP_264488587.1">
    <property type="nucleotide sequence ID" value="NZ_JAPDDT010000008.1"/>
</dbReference>